<evidence type="ECO:0000256" key="5">
    <source>
        <dbReference type="ARBA" id="ARBA00022729"/>
    </source>
</evidence>
<feature type="transmembrane region" description="Helical" evidence="12">
    <location>
        <begin position="266"/>
        <end position="289"/>
    </location>
</feature>
<dbReference type="CDD" id="cd13954">
    <property type="entry name" value="7tmA_OR"/>
    <property type="match status" value="1"/>
</dbReference>
<keyword evidence="4 12" id="KW-0812">Transmembrane</keyword>
<evidence type="ECO:0000259" key="13">
    <source>
        <dbReference type="PROSITE" id="PS50259"/>
    </source>
</evidence>
<feature type="transmembrane region" description="Helical" evidence="12">
    <location>
        <begin position="1042"/>
        <end position="1066"/>
    </location>
</feature>
<dbReference type="Pfam" id="PF07562">
    <property type="entry name" value="NCD3G"/>
    <property type="match status" value="1"/>
</dbReference>
<keyword evidence="8 12" id="KW-0472">Membrane</keyword>
<evidence type="ECO:0000313" key="15">
    <source>
        <dbReference type="EMBL" id="CAH2326732.1"/>
    </source>
</evidence>
<feature type="transmembrane region" description="Helical" evidence="12">
    <location>
        <begin position="1589"/>
        <end position="1609"/>
    </location>
</feature>
<dbReference type="FunFam" id="3.40.50.2300:FF:000752">
    <property type="entry name" value="Uncharacterized protein"/>
    <property type="match status" value="1"/>
</dbReference>
<protein>
    <submittedName>
        <fullName evidence="15">Extracellular calcium-sensing receptor-like</fullName>
    </submittedName>
</protein>
<dbReference type="SUPFAM" id="SSF81321">
    <property type="entry name" value="Family A G protein-coupled receptor-like"/>
    <property type="match status" value="1"/>
</dbReference>
<sequence>MAYCICTDSGYSSVGLMARIFLQAFYLHKMDSQNSTVVKEFLLLAFSDIPKFQDLLFTVILLMYIVCILGNSCTIVLVRVEPSLHTPMYFFISIFALLEIMFVSVTIPKLLENLITAKRTVSFAGCFSQLYIFIAFGDIECLMLTVMVYDRHLAIHNPLRYLTIMSYSFCIELTVLLWTIGLLVSAILTSLTASLEYCGSNVVNHFFCDLAPLQKLSCINPFLSVLATTLVTVFLIVVSFFVIMGFYIHIILTVSKIKTPEGKWKAFSTCSSHLIVVCMFYGSAITVYISPQGSQHDKFLALIYTIVTPMLNPFIYTFRNKEIKTFLTKSIKHLIKVRGVVKCVDGAIYDSLGYTLSGDIILGGLFAVHLEVEYPDILFRSKPHPLKCNTFHIRYYRFLLSMVYSIMEINRSPVLLPNITLGFKLYDSCYNEVRSLMGTTWILSGSKDVAPNFIYNCHKVTLPPAIVGDMTSKASIPMARILGLYRYPLVSYAAAHPILSDKVQFPSFLRTMPNDNYEIFVIAQLVKYFNWTWVGMITTDNELGRSGSQLLMKEIERNGGCIAFLETLPIYNSLESVLRIVDVIKESKATVILVYSTMENLISLMEEASFHNITDKVWFGCGSWSITSDFPRKDILTTLNGSLSMSLPLGKIPGFKEFLYSIHPSNFANDIFIKTFWEKAFGCTWPAEGVNNLTTQVSFGEGICWCTGNEKLGSIDPTVYDVYNFRYTYKIHNAVYAIAHALHQMNSCVAGNGPFKNGSCADIYNHQPFQVLYYIRNGKFDNPSGETIFFDENGDVPLYVDVLNWQLYPNGSNQYVHVGSYDARSPKGQELNIDKDKIRQSARHGTARHGSRHGTARLKVPLSVCSNPCSSGQRRATRQGQKICCFDCLPCSEGEILNPNDNSECLKCPDDMWPNASKEKCVTKPVQFLSYEESLGSSLTCIAVTCCVLTFSVLCLFIIKRRTPIVKANNRELSYLLLVSLMFCFLCSLVFIGRPKKMTCILRQVVFGIIFSICLSVILAKTITVIMVFTATNPDSKLKRLVGLRIPIYIVPSCTVVQIVLCIIWLTTSGPFVEFNMAAEVGTVIVECNEGSKVLFSCVLGYMGLLASTSLLVAFLARKLPDTFNEAKFIAFSMLVFASVWVTFIPAYLSTKGKYMVAVEIFAILSSSAGLLTCIFFPKCYIILLQPEMNTKDYITGRKLTGKRSYGEHMRLSSLWLWRGVRGGPHPLLRGGWRPGGTGGGGRGKSPWSSPLQFMSTKWMPMNLKPHLHVIKKVLPYRLAVHAQSSAKEPLCKVQMSYLSSSCAGWMKGFGMCWMCGMSFVLCVRNVLFMCRALSLPIAIVAHQAFARKGLLKTISKFNCNDSECLKCPDNMWPNTSKEKCIPKPVQFLSYEESLGSSLTCIAVACSVLTFSVLCLLIIKRRTPIVKANNRKLSYLLLVSLMFCFLCSLVFIGRPEKITCMIRQVVFGIIFSICLSVILAKTITVIMVFSATNPDSKLKRLAGLRIPIYIVPSCTLVQIVLCIIWLTSSGPFVEFNMAAEVGTIVVECNEGSKVLFSCVLGYMGLLASTSFLVAFLARNLPDTFNETKFITFSMLVFSIVWVTFIPAYLSTKAQNYFISPEKPHSRYKKASTTLGVSTDHRPIGDADCWAAVIAACCEALEGNVAGLPCLVRWDLSHAY</sequence>
<proteinExistence type="predicted"/>
<evidence type="ECO:0000256" key="12">
    <source>
        <dbReference type="SAM" id="Phobius"/>
    </source>
</evidence>
<dbReference type="InterPro" id="IPR038550">
    <property type="entry name" value="GPCR_3_9-Cys_sf"/>
</dbReference>
<dbReference type="Gene3D" id="1.20.1070.10">
    <property type="entry name" value="Rhodopsin 7-helix transmembrane proteins"/>
    <property type="match status" value="1"/>
</dbReference>
<dbReference type="InterPro" id="IPR001828">
    <property type="entry name" value="ANF_lig-bd_rcpt"/>
</dbReference>
<keyword evidence="5" id="KW-0732">Signal</keyword>
<dbReference type="PROSITE" id="PS50262">
    <property type="entry name" value="G_PROTEIN_RECEP_F1_2"/>
    <property type="match status" value="1"/>
</dbReference>
<feature type="transmembrane region" description="Helical" evidence="12">
    <location>
        <begin position="161"/>
        <end position="187"/>
    </location>
</feature>
<gene>
    <name evidence="15" type="ORF">PECUL_23A032626</name>
</gene>
<dbReference type="SUPFAM" id="SSF53822">
    <property type="entry name" value="Periplasmic binding protein-like I"/>
    <property type="match status" value="1"/>
</dbReference>
<feature type="transmembrane region" description="Helical" evidence="12">
    <location>
        <begin position="230"/>
        <end position="254"/>
    </location>
</feature>
<dbReference type="InterPro" id="IPR028082">
    <property type="entry name" value="Peripla_BP_I"/>
</dbReference>
<feature type="domain" description="G-protein coupled receptors family 1 profile" evidence="14">
    <location>
        <begin position="70"/>
        <end position="316"/>
    </location>
</feature>
<evidence type="ECO:0000256" key="9">
    <source>
        <dbReference type="ARBA" id="ARBA00023170"/>
    </source>
</evidence>
<dbReference type="FunFam" id="2.10.50.30:FF:000006">
    <property type="entry name" value="Uncharacterized protein"/>
    <property type="match status" value="1"/>
</dbReference>
<dbReference type="CDD" id="cd15283">
    <property type="entry name" value="7tmC_V2R_pheromone"/>
    <property type="match status" value="1"/>
</dbReference>
<keyword evidence="3" id="KW-0716">Sensory transduction</keyword>
<keyword evidence="11" id="KW-0807">Transducer</keyword>
<dbReference type="InterPro" id="IPR000725">
    <property type="entry name" value="Olfact_rcpt"/>
</dbReference>
<dbReference type="InterPro" id="IPR017978">
    <property type="entry name" value="GPCR_3_C"/>
</dbReference>
<evidence type="ECO:0000256" key="11">
    <source>
        <dbReference type="ARBA" id="ARBA00023224"/>
    </source>
</evidence>
<feature type="transmembrane region" description="Helical" evidence="12">
    <location>
        <begin position="130"/>
        <end position="149"/>
    </location>
</feature>
<feature type="transmembrane region" description="Helical" evidence="12">
    <location>
        <begin position="1395"/>
        <end position="1419"/>
    </location>
</feature>
<dbReference type="Gene3D" id="3.40.50.2300">
    <property type="match status" value="2"/>
</dbReference>
<evidence type="ECO:0000313" key="16">
    <source>
        <dbReference type="Proteomes" id="UP001295444"/>
    </source>
</evidence>
<accession>A0AAD1TJU4</accession>
<dbReference type="Gene3D" id="2.10.50.30">
    <property type="entry name" value="GPCR, family 3, nine cysteines domain"/>
    <property type="match status" value="2"/>
</dbReference>
<dbReference type="GO" id="GO:0004984">
    <property type="term" value="F:olfactory receptor activity"/>
    <property type="evidence" value="ECO:0007669"/>
    <property type="project" value="InterPro"/>
</dbReference>
<dbReference type="PANTHER" id="PTHR24061">
    <property type="entry name" value="CALCIUM-SENSING RECEPTOR-RELATED"/>
    <property type="match status" value="1"/>
</dbReference>
<feature type="domain" description="G-protein coupled receptors family 3 profile" evidence="13">
    <location>
        <begin position="935"/>
        <end position="1199"/>
    </location>
</feature>
<keyword evidence="7" id="KW-0297">G-protein coupled receptor</keyword>
<dbReference type="PROSITE" id="PS50259">
    <property type="entry name" value="G_PROTEIN_RECEP_F3_4"/>
    <property type="match status" value="2"/>
</dbReference>
<feature type="transmembrane region" description="Helical" evidence="12">
    <location>
        <begin position="975"/>
        <end position="993"/>
    </location>
</feature>
<dbReference type="InterPro" id="IPR000337">
    <property type="entry name" value="GPCR_3"/>
</dbReference>
<dbReference type="Pfam" id="PF00003">
    <property type="entry name" value="7tm_3"/>
    <property type="match status" value="2"/>
</dbReference>
<dbReference type="InterPro" id="IPR017979">
    <property type="entry name" value="GPCR_3_CS"/>
</dbReference>
<dbReference type="Pfam" id="PF01094">
    <property type="entry name" value="ANF_receptor"/>
    <property type="match status" value="1"/>
</dbReference>
<keyword evidence="2" id="KW-1003">Cell membrane</keyword>
<feature type="transmembrane region" description="Helical" evidence="12">
    <location>
        <begin position="1129"/>
        <end position="1149"/>
    </location>
</feature>
<feature type="transmembrane region" description="Helical" evidence="12">
    <location>
        <begin position="1509"/>
        <end position="1527"/>
    </location>
</feature>
<dbReference type="PANTHER" id="PTHR24061:SF602">
    <property type="entry name" value="VOMERONASAL TYPE-2 RECEPTOR 26"/>
    <property type="match status" value="1"/>
</dbReference>
<dbReference type="InterPro" id="IPR017452">
    <property type="entry name" value="GPCR_Rhodpsn_7TM"/>
</dbReference>
<dbReference type="CDD" id="cd06365">
    <property type="entry name" value="PBP1_pheromone_receptor"/>
    <property type="match status" value="1"/>
</dbReference>
<evidence type="ECO:0000256" key="4">
    <source>
        <dbReference type="ARBA" id="ARBA00022692"/>
    </source>
</evidence>
<dbReference type="Proteomes" id="UP001295444">
    <property type="component" value="Chromosome 13"/>
</dbReference>
<dbReference type="PROSITE" id="PS00981">
    <property type="entry name" value="G_PROTEIN_RECEP_F3_3"/>
    <property type="match status" value="2"/>
</dbReference>
<evidence type="ECO:0000259" key="14">
    <source>
        <dbReference type="PROSITE" id="PS50262"/>
    </source>
</evidence>
<evidence type="ECO:0000256" key="3">
    <source>
        <dbReference type="ARBA" id="ARBA00022606"/>
    </source>
</evidence>
<feature type="transmembrane region" description="Helical" evidence="12">
    <location>
        <begin position="55"/>
        <end position="77"/>
    </location>
</feature>
<feature type="transmembrane region" description="Helical" evidence="12">
    <location>
        <begin position="89"/>
        <end position="110"/>
    </location>
</feature>
<keyword evidence="16" id="KW-1185">Reference proteome</keyword>
<name>A0AAD1TJU4_PELCU</name>
<feature type="transmembrane region" description="Helical" evidence="12">
    <location>
        <begin position="935"/>
        <end position="959"/>
    </location>
</feature>
<keyword evidence="9 15" id="KW-0675">Receptor</keyword>
<dbReference type="FunFam" id="3.40.50.2300:FF:000016">
    <property type="entry name" value="Taste 1 receptor member 2"/>
    <property type="match status" value="1"/>
</dbReference>
<dbReference type="GO" id="GO:0004930">
    <property type="term" value="F:G protein-coupled receptor activity"/>
    <property type="evidence" value="ECO:0007669"/>
    <property type="project" value="UniProtKB-KW"/>
</dbReference>
<feature type="domain" description="G-protein coupled receptors family 3 profile" evidence="13">
    <location>
        <begin position="1395"/>
        <end position="1614"/>
    </location>
</feature>
<dbReference type="InterPro" id="IPR011500">
    <property type="entry name" value="GPCR_3_9-Cys_dom"/>
</dbReference>
<keyword evidence="10" id="KW-0325">Glycoprotein</keyword>
<evidence type="ECO:0000256" key="1">
    <source>
        <dbReference type="ARBA" id="ARBA00004651"/>
    </source>
</evidence>
<feature type="transmembrane region" description="Helical" evidence="12">
    <location>
        <begin position="1155"/>
        <end position="1177"/>
    </location>
</feature>
<comment type="subcellular location">
    <subcellularLocation>
        <location evidence="1">Cell membrane</location>
        <topology evidence="1">Multi-pass membrane protein</topology>
    </subcellularLocation>
</comment>
<evidence type="ECO:0000256" key="10">
    <source>
        <dbReference type="ARBA" id="ARBA00023180"/>
    </source>
</evidence>
<dbReference type="FunFam" id="1.20.1070.10:FF:000010">
    <property type="entry name" value="Olfactory receptor"/>
    <property type="match status" value="1"/>
</dbReference>
<evidence type="ECO:0000256" key="8">
    <source>
        <dbReference type="ARBA" id="ARBA00023136"/>
    </source>
</evidence>
<dbReference type="EMBL" id="OW240924">
    <property type="protein sequence ID" value="CAH2326732.1"/>
    <property type="molecule type" value="Genomic_DNA"/>
</dbReference>
<feature type="transmembrane region" description="Helical" evidence="12">
    <location>
        <begin position="1554"/>
        <end position="1577"/>
    </location>
</feature>
<keyword evidence="6 12" id="KW-1133">Transmembrane helix</keyword>
<dbReference type="PRINTS" id="PR00248">
    <property type="entry name" value="GPCRMGR"/>
</dbReference>
<dbReference type="GO" id="GO:0005886">
    <property type="term" value="C:plasma membrane"/>
    <property type="evidence" value="ECO:0007669"/>
    <property type="project" value="UniProtKB-SubCell"/>
</dbReference>
<dbReference type="Pfam" id="PF13853">
    <property type="entry name" value="7tm_4"/>
    <property type="match status" value="1"/>
</dbReference>
<reference evidence="15" key="1">
    <citation type="submission" date="2022-03" db="EMBL/GenBank/DDBJ databases">
        <authorList>
            <person name="Alioto T."/>
            <person name="Alioto T."/>
            <person name="Gomez Garrido J."/>
        </authorList>
    </citation>
    <scope>NUCLEOTIDE SEQUENCE</scope>
</reference>
<feature type="transmembrane region" description="Helical" evidence="12">
    <location>
        <begin position="1005"/>
        <end position="1030"/>
    </location>
</feature>
<feature type="transmembrane region" description="Helical" evidence="12">
    <location>
        <begin position="1465"/>
        <end position="1489"/>
    </location>
</feature>
<feature type="transmembrane region" description="Helical" evidence="12">
    <location>
        <begin position="1094"/>
        <end position="1117"/>
    </location>
</feature>
<feature type="transmembrane region" description="Helical" evidence="12">
    <location>
        <begin position="1435"/>
        <end position="1453"/>
    </location>
</feature>
<evidence type="ECO:0000256" key="2">
    <source>
        <dbReference type="ARBA" id="ARBA00022475"/>
    </source>
</evidence>
<organism evidence="15 16">
    <name type="scientific">Pelobates cultripes</name>
    <name type="common">Western spadefoot toad</name>
    <dbReference type="NCBI Taxonomy" id="61616"/>
    <lineage>
        <taxon>Eukaryota</taxon>
        <taxon>Metazoa</taxon>
        <taxon>Chordata</taxon>
        <taxon>Craniata</taxon>
        <taxon>Vertebrata</taxon>
        <taxon>Euteleostomi</taxon>
        <taxon>Amphibia</taxon>
        <taxon>Batrachia</taxon>
        <taxon>Anura</taxon>
        <taxon>Pelobatoidea</taxon>
        <taxon>Pelobatidae</taxon>
        <taxon>Pelobates</taxon>
    </lineage>
</organism>
<dbReference type="InterPro" id="IPR000068">
    <property type="entry name" value="GPCR_3_Ca_sens_rcpt-rel"/>
</dbReference>
<evidence type="ECO:0000256" key="6">
    <source>
        <dbReference type="ARBA" id="ARBA00022989"/>
    </source>
</evidence>
<evidence type="ECO:0000256" key="7">
    <source>
        <dbReference type="ARBA" id="ARBA00023040"/>
    </source>
</evidence>
<dbReference type="PRINTS" id="PR00592">
    <property type="entry name" value="CASENSINGR"/>
</dbReference>